<dbReference type="GO" id="GO:0004497">
    <property type="term" value="F:monooxygenase activity"/>
    <property type="evidence" value="ECO:0007669"/>
    <property type="project" value="UniProtKB-KW"/>
</dbReference>
<dbReference type="Proteomes" id="UP000800092">
    <property type="component" value="Unassembled WGS sequence"/>
</dbReference>
<keyword evidence="6" id="KW-0560">Oxidoreductase</keyword>
<evidence type="ECO:0000256" key="1">
    <source>
        <dbReference type="ARBA" id="ARBA00001971"/>
    </source>
</evidence>
<feature type="region of interest" description="Disordered" evidence="5">
    <location>
        <begin position="519"/>
        <end position="599"/>
    </location>
</feature>
<feature type="region of interest" description="Disordered" evidence="5">
    <location>
        <begin position="219"/>
        <end position="245"/>
    </location>
</feature>
<dbReference type="SUPFAM" id="SSF48264">
    <property type="entry name" value="Cytochrome P450"/>
    <property type="match status" value="2"/>
</dbReference>
<evidence type="ECO:0000256" key="3">
    <source>
        <dbReference type="ARBA" id="ARBA00022723"/>
    </source>
</evidence>
<dbReference type="InterPro" id="IPR001128">
    <property type="entry name" value="Cyt_P450"/>
</dbReference>
<dbReference type="PANTHER" id="PTHR24305:SF166">
    <property type="entry name" value="CYTOCHROME P450 12A4, MITOCHONDRIAL-RELATED"/>
    <property type="match status" value="1"/>
</dbReference>
<reference evidence="6" key="1">
    <citation type="journal article" date="2020" name="Stud. Mycol.">
        <title>101 Dothideomycetes genomes: a test case for predicting lifestyles and emergence of pathogens.</title>
        <authorList>
            <person name="Haridas S."/>
            <person name="Albert R."/>
            <person name="Binder M."/>
            <person name="Bloem J."/>
            <person name="Labutti K."/>
            <person name="Salamov A."/>
            <person name="Andreopoulos B."/>
            <person name="Baker S."/>
            <person name="Barry K."/>
            <person name="Bills G."/>
            <person name="Bluhm B."/>
            <person name="Cannon C."/>
            <person name="Castanera R."/>
            <person name="Culley D."/>
            <person name="Daum C."/>
            <person name="Ezra D."/>
            <person name="Gonzalez J."/>
            <person name="Henrissat B."/>
            <person name="Kuo A."/>
            <person name="Liang C."/>
            <person name="Lipzen A."/>
            <person name="Lutzoni F."/>
            <person name="Magnuson J."/>
            <person name="Mondo S."/>
            <person name="Nolan M."/>
            <person name="Ohm R."/>
            <person name="Pangilinan J."/>
            <person name="Park H.-J."/>
            <person name="Ramirez L."/>
            <person name="Alfaro M."/>
            <person name="Sun H."/>
            <person name="Tritt A."/>
            <person name="Yoshinaga Y."/>
            <person name="Zwiers L.-H."/>
            <person name="Turgeon B."/>
            <person name="Goodwin S."/>
            <person name="Spatafora J."/>
            <person name="Crous P."/>
            <person name="Grigoriev I."/>
        </authorList>
    </citation>
    <scope>NUCLEOTIDE SEQUENCE</scope>
    <source>
        <strain evidence="6">Tuck. ex Michener</strain>
    </source>
</reference>
<feature type="compositionally biased region" description="Basic and acidic residues" evidence="5">
    <location>
        <begin position="544"/>
        <end position="558"/>
    </location>
</feature>
<evidence type="ECO:0000313" key="6">
    <source>
        <dbReference type="EMBL" id="KAF2233051.1"/>
    </source>
</evidence>
<dbReference type="PRINTS" id="PR00385">
    <property type="entry name" value="P450"/>
</dbReference>
<dbReference type="CDD" id="cd11070">
    <property type="entry name" value="CYP56-like"/>
    <property type="match status" value="1"/>
</dbReference>
<dbReference type="Pfam" id="PF00067">
    <property type="entry name" value="p450"/>
    <property type="match status" value="2"/>
</dbReference>
<protein>
    <submittedName>
        <fullName evidence="6">Cytochrome P450 monooxygenase-like protein</fullName>
    </submittedName>
</protein>
<dbReference type="InterPro" id="IPR050121">
    <property type="entry name" value="Cytochrome_P450_monoxygenase"/>
</dbReference>
<dbReference type="AlphaFoldDB" id="A0A6A6H5C5"/>
<organism evidence="6 7">
    <name type="scientific">Viridothelium virens</name>
    <name type="common">Speckled blister lichen</name>
    <name type="synonym">Trypethelium virens</name>
    <dbReference type="NCBI Taxonomy" id="1048519"/>
    <lineage>
        <taxon>Eukaryota</taxon>
        <taxon>Fungi</taxon>
        <taxon>Dikarya</taxon>
        <taxon>Ascomycota</taxon>
        <taxon>Pezizomycotina</taxon>
        <taxon>Dothideomycetes</taxon>
        <taxon>Dothideomycetes incertae sedis</taxon>
        <taxon>Trypetheliales</taxon>
        <taxon>Trypetheliaceae</taxon>
        <taxon>Viridothelium</taxon>
    </lineage>
</organism>
<evidence type="ECO:0000313" key="7">
    <source>
        <dbReference type="Proteomes" id="UP000800092"/>
    </source>
</evidence>
<feature type="compositionally biased region" description="Basic and acidic residues" evidence="5">
    <location>
        <begin position="219"/>
        <end position="239"/>
    </location>
</feature>
<dbReference type="EMBL" id="ML991810">
    <property type="protein sequence ID" value="KAF2233051.1"/>
    <property type="molecule type" value="Genomic_DNA"/>
</dbReference>
<dbReference type="GO" id="GO:0016705">
    <property type="term" value="F:oxidoreductase activity, acting on paired donors, with incorporation or reduction of molecular oxygen"/>
    <property type="evidence" value="ECO:0007669"/>
    <property type="project" value="InterPro"/>
</dbReference>
<evidence type="ECO:0000256" key="2">
    <source>
        <dbReference type="ARBA" id="ARBA00010617"/>
    </source>
</evidence>
<keyword evidence="4" id="KW-0408">Iron</keyword>
<dbReference type="GO" id="GO:0005506">
    <property type="term" value="F:iron ion binding"/>
    <property type="evidence" value="ECO:0007669"/>
    <property type="project" value="InterPro"/>
</dbReference>
<evidence type="ECO:0000256" key="4">
    <source>
        <dbReference type="ARBA" id="ARBA00023004"/>
    </source>
</evidence>
<name>A0A6A6H5C5_VIRVR</name>
<dbReference type="OrthoDB" id="1470350at2759"/>
<dbReference type="InterPro" id="IPR017972">
    <property type="entry name" value="Cyt_P450_CS"/>
</dbReference>
<dbReference type="PANTHER" id="PTHR24305">
    <property type="entry name" value="CYTOCHROME P450"/>
    <property type="match status" value="1"/>
</dbReference>
<accession>A0A6A6H5C5</accession>
<feature type="region of interest" description="Disordered" evidence="5">
    <location>
        <begin position="474"/>
        <end position="503"/>
    </location>
</feature>
<keyword evidence="3" id="KW-0479">Metal-binding</keyword>
<comment type="similarity">
    <text evidence="2">Belongs to the cytochrome P450 family.</text>
</comment>
<evidence type="ECO:0000256" key="5">
    <source>
        <dbReference type="SAM" id="MobiDB-lite"/>
    </source>
</evidence>
<comment type="cofactor">
    <cofactor evidence="1">
        <name>heme</name>
        <dbReference type="ChEBI" id="CHEBI:30413"/>
    </cofactor>
</comment>
<keyword evidence="7" id="KW-1185">Reference proteome</keyword>
<dbReference type="GO" id="GO:0020037">
    <property type="term" value="F:heme binding"/>
    <property type="evidence" value="ECO:0007669"/>
    <property type="project" value="InterPro"/>
</dbReference>
<feature type="compositionally biased region" description="Low complexity" evidence="5">
    <location>
        <begin position="528"/>
        <end position="543"/>
    </location>
</feature>
<dbReference type="PROSITE" id="PS00086">
    <property type="entry name" value="CYTOCHROME_P450"/>
    <property type="match status" value="1"/>
</dbReference>
<feature type="compositionally biased region" description="Polar residues" evidence="5">
    <location>
        <begin position="492"/>
        <end position="503"/>
    </location>
</feature>
<gene>
    <name evidence="6" type="ORF">EV356DRAFT_577931</name>
</gene>
<feature type="compositionally biased region" description="Low complexity" evidence="5">
    <location>
        <begin position="560"/>
        <end position="585"/>
    </location>
</feature>
<keyword evidence="6" id="KW-0503">Monooxygenase</keyword>
<sequence>MASPIVLLSAGLVLAYLINVYRCFARNLAAAKQSGIPYVSAPLYPLHWFWLATAELWLPFLGLVPGSSKWINFLRPGMAWSERYETFKRLESDIYLLVTPSRISLSVADAEVINQIVARRNDFPKPTYMYRSIDIYGKNVITTEGSIWRQHRKITAPPFSETNNRLVWTESLHQAQAMMTSWVGEDGNGERTIHTVDADAMRLSLHVISRAAFGRRVKWPHEERTGSNAEKDGETDRSEVPPGHTMPYKEALQSLLEHIIWLVILPRWFLKSSPFKVHKRAYAARTEWGKYMNEIYTEKRAEVVNGETTSDRIDLMGALVRGAGFTEGDPVKNGGAEADAEKGVTSGNKLLSDEEIIGNAFVFILAGHETTANTIHFSLLLLAMNPPAQRRLQQDVEEILGERPVAEWDYENDFPKLFGSMVGAVMNESLRVLPPVVGIPKSTLHGSPQSLNFQGRKVVVPAEAHIHLHTAATHRNPKYWPRGPPKTHHTPALSSNVKSTISNPTLVSSTYKGNLVPLPANASLSNQDPSLSNQDPSLSSSPESIHEDLEEFKPERWLLDPTKSADPTTTTTTTTSSSTAAAADDAPPEDFGGPQGHDTAASLFHPPKGAFVPFSDGGRACLGRRFAQAEVVAVLAVIFREWSVELAVDEWASDEEVAAMPVGGAERREVWGKADARARSLFRDGMVMMITLQMRKGKVPVRFVRRGRERFAF</sequence>
<proteinExistence type="inferred from homology"/>
<dbReference type="InterPro" id="IPR036396">
    <property type="entry name" value="Cyt_P450_sf"/>
</dbReference>
<dbReference type="Gene3D" id="1.10.630.10">
    <property type="entry name" value="Cytochrome P450"/>
    <property type="match status" value="2"/>
</dbReference>